<name>A0A1N7MIF1_9BACL</name>
<evidence type="ECO:0000313" key="2">
    <source>
        <dbReference type="Proteomes" id="UP000186156"/>
    </source>
</evidence>
<dbReference type="InterPro" id="IPR007405">
    <property type="entry name" value="Phage_KVP40_Orf299"/>
</dbReference>
<sequence length="170" mass="19256">MPRSQREGAVRVLFRSPTLGVVNLEQVAEDVIKERADHPQDHFRLIIGTDSQPHEHAASATFVTAVILHRVGRGARYYVHKEQHEHIHSLRQRMFTEASLSLQVGGMLSELLQKAGQDWHIEVHLDIGEGGETKQWIREIVAWIESNGYEAKIKPDSFGASKVADRYTKS</sequence>
<evidence type="ECO:0000313" key="1">
    <source>
        <dbReference type="EMBL" id="SIS85731.1"/>
    </source>
</evidence>
<dbReference type="PANTHER" id="PTHR39961">
    <property type="entry name" value="HYPOTHETICAL CYTOSOLIC PROTEIN"/>
    <property type="match status" value="1"/>
</dbReference>
<evidence type="ECO:0008006" key="3">
    <source>
        <dbReference type="Google" id="ProtNLM"/>
    </source>
</evidence>
<dbReference type="RefSeq" id="WP_076346732.1">
    <property type="nucleotide sequence ID" value="NZ_FTOO01000005.1"/>
</dbReference>
<dbReference type="Proteomes" id="UP000186156">
    <property type="component" value="Unassembled WGS sequence"/>
</dbReference>
<dbReference type="EMBL" id="FTOO01000005">
    <property type="protein sequence ID" value="SIS85731.1"/>
    <property type="molecule type" value="Genomic_DNA"/>
</dbReference>
<protein>
    <recommendedName>
        <fullName evidence="3">DUF458 domain-containing protein</fullName>
    </recommendedName>
</protein>
<reference evidence="2" key="1">
    <citation type="submission" date="2017-01" db="EMBL/GenBank/DDBJ databases">
        <authorList>
            <person name="Varghese N."/>
            <person name="Submissions S."/>
        </authorList>
    </citation>
    <scope>NUCLEOTIDE SEQUENCE [LARGE SCALE GENOMIC DNA]</scope>
    <source>
        <strain evidence="2">DSM 16176</strain>
    </source>
</reference>
<accession>A0A1N7MIF1</accession>
<organism evidence="1 2">
    <name type="scientific">Alicyclobacillus vulcanalis</name>
    <dbReference type="NCBI Taxonomy" id="252246"/>
    <lineage>
        <taxon>Bacteria</taxon>
        <taxon>Bacillati</taxon>
        <taxon>Bacillota</taxon>
        <taxon>Bacilli</taxon>
        <taxon>Bacillales</taxon>
        <taxon>Alicyclobacillaceae</taxon>
        <taxon>Alicyclobacillus</taxon>
    </lineage>
</organism>
<dbReference type="OrthoDB" id="37369at2"/>
<dbReference type="STRING" id="252246.SAMN05421799_105166"/>
<keyword evidence="2" id="KW-1185">Reference proteome</keyword>
<dbReference type="Pfam" id="PF04308">
    <property type="entry name" value="RNaseH_like"/>
    <property type="match status" value="1"/>
</dbReference>
<dbReference type="AlphaFoldDB" id="A0A1N7MIF1"/>
<proteinExistence type="predicted"/>
<dbReference type="PANTHER" id="PTHR39961:SF1">
    <property type="entry name" value="DUF458 DOMAIN-CONTAINING PROTEIN"/>
    <property type="match status" value="1"/>
</dbReference>
<gene>
    <name evidence="1" type="ORF">SAMN05421799_105166</name>
</gene>